<keyword evidence="4 14" id="KW-0378">Hydrolase</keyword>
<keyword evidence="8" id="KW-0238">DNA-binding</keyword>
<keyword evidence="3" id="KW-0227">DNA damage</keyword>
<evidence type="ECO:0000256" key="10">
    <source>
        <dbReference type="ARBA" id="ARBA00023235"/>
    </source>
</evidence>
<evidence type="ECO:0000256" key="14">
    <source>
        <dbReference type="PROSITE-ProRule" id="PRU00560"/>
    </source>
</evidence>
<dbReference type="PANTHER" id="PTHR11070:SF23">
    <property type="entry name" value="RECBCD ENZYME SUBUNIT RECB"/>
    <property type="match status" value="1"/>
</dbReference>
<reference evidence="18 19" key="1">
    <citation type="submission" date="2019-08" db="EMBL/GenBank/DDBJ databases">
        <title>In-depth cultivation of the pig gut microbiome towards novel bacterial diversity and tailored functional studies.</title>
        <authorList>
            <person name="Wylensek D."/>
            <person name="Hitch T.C.A."/>
            <person name="Clavel T."/>
        </authorList>
    </citation>
    <scope>NUCLEOTIDE SEQUENCE [LARGE SCALE GENOMIC DNA]</scope>
    <source>
        <strain evidence="18 19">CA-Schmier-601-WT-1</strain>
    </source>
</reference>
<dbReference type="InterPro" id="IPR011604">
    <property type="entry name" value="PDDEXK-like_dom_sf"/>
</dbReference>
<evidence type="ECO:0000256" key="4">
    <source>
        <dbReference type="ARBA" id="ARBA00022801"/>
    </source>
</evidence>
<dbReference type="InterPro" id="IPR027417">
    <property type="entry name" value="P-loop_NTPase"/>
</dbReference>
<dbReference type="GO" id="GO:0005524">
    <property type="term" value="F:ATP binding"/>
    <property type="evidence" value="ECO:0007669"/>
    <property type="project" value="UniProtKB-UniRule"/>
</dbReference>
<dbReference type="InterPro" id="IPR038726">
    <property type="entry name" value="PDDEXK_AddAB-type"/>
</dbReference>
<gene>
    <name evidence="18" type="ORF">FYJ68_04010</name>
</gene>
<dbReference type="Pfam" id="PF00580">
    <property type="entry name" value="UvrD-helicase"/>
    <property type="match status" value="1"/>
</dbReference>
<dbReference type="RefSeq" id="WP_154434192.1">
    <property type="nucleotide sequence ID" value="NZ_VUNC01000002.1"/>
</dbReference>
<feature type="compositionally biased region" description="Low complexity" evidence="15">
    <location>
        <begin position="968"/>
        <end position="980"/>
    </location>
</feature>
<evidence type="ECO:0000259" key="17">
    <source>
        <dbReference type="PROSITE" id="PS51217"/>
    </source>
</evidence>
<dbReference type="GO" id="GO:0009338">
    <property type="term" value="C:exodeoxyribonuclease V complex"/>
    <property type="evidence" value="ECO:0007669"/>
    <property type="project" value="TreeGrafter"/>
</dbReference>
<sequence>MSGIDLSTLNDRQLGIVRTLDRPVFVEAGAGSGKTFTLTRRIAWALSPGSGEGEAAFLDDLSQVLVITFTNAAAREIKERVRSTLRAAGMGEAALQVDSAWISTIHGMCSRILRRHALDLGLDPRFRVASGNEAKALMDQALEEVVGTAARQGGDPLLSAALGEYGLGGTAAGTPNGVVGIVSSLMDAAHSAPRGFDSLELVGKSDLDGCMERLQGAVSALGAQHGVTAKALEKIVPSTRALEAYVALAPGERGPEAALEALGCVSLPRSSKAIAELLPDAKEALTLAKAEAALASVRPLAGRLVSLARQVDDRFMELKRSQSLLDNDDLVALALAAVRDDPAVAVDYAGRFRLVMVDEFQDTDSRQLELIRLLSGEGERHLATVGDAQQSIYGFRGADVGVFRARGEGVPERDRIRLDVNYRSHADVLSFVDATCGGPAGVVRGFMHLDANPGRRDSYRACDLPRIDVELVEGAYGASRANGAVMAAAIADRLREYADHGERPGDMALLLGTTTNAALYIDALRARGIDCVVTGGSTFTATREAGAMAALLHTLANPHDTQSGLFPLLTSPMFELDANDFVQLGTRRQRALDAPTKRTIDRGLETMEFFGLESPSARLRLARDVLMHARLAMRRMPVADVCMQVVRESGWLARLERRGEDGRAEEANVLAAVRYVRDLTSELGLGPARAATEFDVWLQTAKVPPATLLGGELRSVRIMTIHASKGLEFPVVAVAECWSRMPDRGPVVSSRLPGGGVGVCLKPKGSVSVGDIPVEERPESLSEWLGWLSDQSEDAAAGEKARLLYVALTRAREALVLGLGVTVSKGSVGPELAMGVLDALDLGPGGLPSPGVHALDYGGSEPARLRCAATKLEGRGPERVVSADSAGTLVDGPLPAEPDDLFRSLAREGEVVPSDGGEGAGEAFGLYRVESDPTAGRVQTWSAREGVFSYSSAHAQMAGAMDSVDTPVATNPPVAPTAGPSERASLQAESEGAPLTGDGDRATNLGSAFHELAQTLVESGAERPDAQRVERAKSYWGLSPRASARLDAALGRWCGSDLRAEVLSHGLVRAEVPFFLPVDSSYGDHVEGAIDLLATDEGSSRALLVDYKTGDRGLSPEQVSARHLMQANFYAYVLMASGFDEVDCRFACVEVDDGNGGPLVARYVFDRDNPPRI</sequence>
<dbReference type="EMBL" id="VUNC01000002">
    <property type="protein sequence ID" value="MST72273.1"/>
    <property type="molecule type" value="Genomic_DNA"/>
</dbReference>
<feature type="domain" description="UvrD-like helicase C-terminal" evidence="17">
    <location>
        <begin position="439"/>
        <end position="726"/>
    </location>
</feature>
<evidence type="ECO:0000256" key="6">
    <source>
        <dbReference type="ARBA" id="ARBA00022839"/>
    </source>
</evidence>
<protein>
    <recommendedName>
        <fullName evidence="12">DNA 3'-5' helicase</fullName>
        <ecNumber evidence="12">5.6.2.4</ecNumber>
    </recommendedName>
</protein>
<evidence type="ECO:0000259" key="16">
    <source>
        <dbReference type="PROSITE" id="PS51198"/>
    </source>
</evidence>
<comment type="catalytic activity">
    <reaction evidence="11">
        <text>Couples ATP hydrolysis with the unwinding of duplex DNA by translocating in the 3'-5' direction.</text>
        <dbReference type="EC" id="5.6.2.4"/>
    </reaction>
</comment>
<dbReference type="InterPro" id="IPR014016">
    <property type="entry name" value="UvrD-like_ATP-bd"/>
</dbReference>
<evidence type="ECO:0000256" key="12">
    <source>
        <dbReference type="ARBA" id="ARBA00034808"/>
    </source>
</evidence>
<keyword evidence="6" id="KW-0269">Exonuclease</keyword>
<feature type="domain" description="UvrD-like helicase ATP-binding" evidence="16">
    <location>
        <begin position="7"/>
        <end position="425"/>
    </location>
</feature>
<dbReference type="EC" id="5.6.2.4" evidence="12"/>
<name>A0A6N7XD72_9ACTN</name>
<dbReference type="InterPro" id="IPR014017">
    <property type="entry name" value="DNA_helicase_UvrD-like_C"/>
</dbReference>
<dbReference type="AlphaFoldDB" id="A0A6N7XD72"/>
<dbReference type="Gene3D" id="1.10.486.10">
    <property type="entry name" value="PCRA, domain 4"/>
    <property type="match status" value="1"/>
</dbReference>
<dbReference type="Proteomes" id="UP000469325">
    <property type="component" value="Unassembled WGS sequence"/>
</dbReference>
<dbReference type="GO" id="GO:0005829">
    <property type="term" value="C:cytosol"/>
    <property type="evidence" value="ECO:0007669"/>
    <property type="project" value="TreeGrafter"/>
</dbReference>
<organism evidence="18 19">
    <name type="scientific">Olsenella porci</name>
    <dbReference type="NCBI Taxonomy" id="2652279"/>
    <lineage>
        <taxon>Bacteria</taxon>
        <taxon>Bacillati</taxon>
        <taxon>Actinomycetota</taxon>
        <taxon>Coriobacteriia</taxon>
        <taxon>Coriobacteriales</taxon>
        <taxon>Atopobiaceae</taxon>
        <taxon>Olsenella</taxon>
    </lineage>
</organism>
<evidence type="ECO:0000256" key="11">
    <source>
        <dbReference type="ARBA" id="ARBA00034617"/>
    </source>
</evidence>
<evidence type="ECO:0000256" key="13">
    <source>
        <dbReference type="ARBA" id="ARBA00048988"/>
    </source>
</evidence>
<dbReference type="PANTHER" id="PTHR11070">
    <property type="entry name" value="UVRD / RECB / PCRA DNA HELICASE FAMILY MEMBER"/>
    <property type="match status" value="1"/>
</dbReference>
<dbReference type="Pfam" id="PF12705">
    <property type="entry name" value="PDDEXK_1"/>
    <property type="match status" value="1"/>
</dbReference>
<comment type="caution">
    <text evidence="18">The sequence shown here is derived from an EMBL/GenBank/DDBJ whole genome shotgun (WGS) entry which is preliminary data.</text>
</comment>
<accession>A0A6N7XD72</accession>
<evidence type="ECO:0000256" key="9">
    <source>
        <dbReference type="ARBA" id="ARBA00023204"/>
    </source>
</evidence>
<keyword evidence="5 14" id="KW-0347">Helicase</keyword>
<feature type="region of interest" description="Disordered" evidence="15">
    <location>
        <begin position="968"/>
        <end position="994"/>
    </location>
</feature>
<comment type="catalytic activity">
    <reaction evidence="13">
        <text>ATP + H2O = ADP + phosphate + H(+)</text>
        <dbReference type="Rhea" id="RHEA:13065"/>
        <dbReference type="ChEBI" id="CHEBI:15377"/>
        <dbReference type="ChEBI" id="CHEBI:15378"/>
        <dbReference type="ChEBI" id="CHEBI:30616"/>
        <dbReference type="ChEBI" id="CHEBI:43474"/>
        <dbReference type="ChEBI" id="CHEBI:456216"/>
        <dbReference type="EC" id="5.6.2.4"/>
    </reaction>
</comment>
<dbReference type="GO" id="GO:0004527">
    <property type="term" value="F:exonuclease activity"/>
    <property type="evidence" value="ECO:0007669"/>
    <property type="project" value="UniProtKB-KW"/>
</dbReference>
<keyword evidence="7 14" id="KW-0067">ATP-binding</keyword>
<dbReference type="PROSITE" id="PS51217">
    <property type="entry name" value="UVRD_HELICASE_CTER"/>
    <property type="match status" value="1"/>
</dbReference>
<dbReference type="GO" id="GO:0003677">
    <property type="term" value="F:DNA binding"/>
    <property type="evidence" value="ECO:0007669"/>
    <property type="project" value="UniProtKB-KW"/>
</dbReference>
<evidence type="ECO:0000256" key="5">
    <source>
        <dbReference type="ARBA" id="ARBA00022806"/>
    </source>
</evidence>
<dbReference type="SUPFAM" id="SSF52980">
    <property type="entry name" value="Restriction endonuclease-like"/>
    <property type="match status" value="1"/>
</dbReference>
<dbReference type="Gene3D" id="3.40.50.300">
    <property type="entry name" value="P-loop containing nucleotide triphosphate hydrolases"/>
    <property type="match status" value="4"/>
</dbReference>
<keyword evidence="19" id="KW-1185">Reference proteome</keyword>
<evidence type="ECO:0000256" key="8">
    <source>
        <dbReference type="ARBA" id="ARBA00023125"/>
    </source>
</evidence>
<dbReference type="InterPro" id="IPR000212">
    <property type="entry name" value="DNA_helicase_UvrD/REP"/>
</dbReference>
<dbReference type="GO" id="GO:0043138">
    <property type="term" value="F:3'-5' DNA helicase activity"/>
    <property type="evidence" value="ECO:0007669"/>
    <property type="project" value="UniProtKB-EC"/>
</dbReference>
<dbReference type="InterPro" id="IPR011335">
    <property type="entry name" value="Restrct_endonuc-II-like"/>
</dbReference>
<keyword evidence="9" id="KW-0234">DNA repair</keyword>
<evidence type="ECO:0000256" key="3">
    <source>
        <dbReference type="ARBA" id="ARBA00022763"/>
    </source>
</evidence>
<evidence type="ECO:0000256" key="15">
    <source>
        <dbReference type="SAM" id="MobiDB-lite"/>
    </source>
</evidence>
<evidence type="ECO:0000256" key="2">
    <source>
        <dbReference type="ARBA" id="ARBA00022741"/>
    </source>
</evidence>
<keyword evidence="1" id="KW-0540">Nuclease</keyword>
<dbReference type="Gene3D" id="3.90.320.10">
    <property type="match status" value="1"/>
</dbReference>
<proteinExistence type="predicted"/>
<evidence type="ECO:0000256" key="1">
    <source>
        <dbReference type="ARBA" id="ARBA00022722"/>
    </source>
</evidence>
<keyword evidence="2 14" id="KW-0547">Nucleotide-binding</keyword>
<evidence type="ECO:0000256" key="7">
    <source>
        <dbReference type="ARBA" id="ARBA00022840"/>
    </source>
</evidence>
<dbReference type="PROSITE" id="PS51198">
    <property type="entry name" value="UVRD_HELICASE_ATP_BIND"/>
    <property type="match status" value="1"/>
</dbReference>
<evidence type="ECO:0000313" key="19">
    <source>
        <dbReference type="Proteomes" id="UP000469325"/>
    </source>
</evidence>
<feature type="binding site" evidence="14">
    <location>
        <begin position="28"/>
        <end position="35"/>
    </location>
    <ligand>
        <name>ATP</name>
        <dbReference type="ChEBI" id="CHEBI:30616"/>
    </ligand>
</feature>
<dbReference type="SUPFAM" id="SSF52540">
    <property type="entry name" value="P-loop containing nucleoside triphosphate hydrolases"/>
    <property type="match status" value="1"/>
</dbReference>
<dbReference type="GO" id="GO:0000725">
    <property type="term" value="P:recombinational repair"/>
    <property type="evidence" value="ECO:0007669"/>
    <property type="project" value="TreeGrafter"/>
</dbReference>
<dbReference type="Pfam" id="PF13361">
    <property type="entry name" value="UvrD_C"/>
    <property type="match status" value="1"/>
</dbReference>
<evidence type="ECO:0000313" key="18">
    <source>
        <dbReference type="EMBL" id="MST72273.1"/>
    </source>
</evidence>
<keyword evidence="10" id="KW-0413">Isomerase</keyword>